<evidence type="ECO:0000256" key="3">
    <source>
        <dbReference type="ARBA" id="ARBA00012729"/>
    </source>
</evidence>
<keyword evidence="5 11" id="KW-0147">Chitin-binding</keyword>
<keyword evidence="6 12" id="KW-0378">Hydrolase</keyword>
<dbReference type="SMART" id="SM00636">
    <property type="entry name" value="Glyco_18"/>
    <property type="match status" value="1"/>
</dbReference>
<keyword evidence="16" id="KW-1185">Reference proteome</keyword>
<dbReference type="EC" id="3.2.1.14" evidence="3"/>
<evidence type="ECO:0000313" key="15">
    <source>
        <dbReference type="EMBL" id="KAJ4177815.1"/>
    </source>
</evidence>
<evidence type="ECO:0000256" key="11">
    <source>
        <dbReference type="PROSITE-ProRule" id="PRU00261"/>
    </source>
</evidence>
<evidence type="ECO:0000256" key="4">
    <source>
        <dbReference type="ARBA" id="ARBA00022525"/>
    </source>
</evidence>
<dbReference type="AlphaFoldDB" id="A0A9W8USS3"/>
<dbReference type="PANTHER" id="PTHR11177">
    <property type="entry name" value="CHITINASE"/>
    <property type="match status" value="1"/>
</dbReference>
<evidence type="ECO:0000256" key="12">
    <source>
        <dbReference type="RuleBase" id="RU000489"/>
    </source>
</evidence>
<dbReference type="SUPFAM" id="SSF51445">
    <property type="entry name" value="(Trans)glycosidases"/>
    <property type="match status" value="1"/>
</dbReference>
<keyword evidence="7" id="KW-0146">Chitin degradation</keyword>
<dbReference type="GO" id="GO:0005576">
    <property type="term" value="C:extracellular region"/>
    <property type="evidence" value="ECO:0007669"/>
    <property type="project" value="UniProtKB-SubCell"/>
</dbReference>
<evidence type="ECO:0000259" key="14">
    <source>
        <dbReference type="PROSITE" id="PS51910"/>
    </source>
</evidence>
<dbReference type="Gene3D" id="3.20.20.80">
    <property type="entry name" value="Glycosidases"/>
    <property type="match status" value="2"/>
</dbReference>
<dbReference type="InterPro" id="IPR017853">
    <property type="entry name" value="GH"/>
</dbReference>
<dbReference type="InterPro" id="IPR036861">
    <property type="entry name" value="Endochitinase-like_sf"/>
</dbReference>
<proteinExistence type="predicted"/>
<accession>A0A9W8USS3</accession>
<dbReference type="Gene3D" id="3.30.60.10">
    <property type="entry name" value="Endochitinase-like"/>
    <property type="match status" value="1"/>
</dbReference>
<dbReference type="GO" id="GO:0000272">
    <property type="term" value="P:polysaccharide catabolic process"/>
    <property type="evidence" value="ECO:0007669"/>
    <property type="project" value="UniProtKB-KW"/>
</dbReference>
<comment type="catalytic activity">
    <reaction evidence="1">
        <text>Random endo-hydrolysis of N-acetyl-beta-D-glucosaminide (1-&gt;4)-beta-linkages in chitin and chitodextrins.</text>
        <dbReference type="EC" id="3.2.1.14"/>
    </reaction>
</comment>
<evidence type="ECO:0000256" key="5">
    <source>
        <dbReference type="ARBA" id="ARBA00022669"/>
    </source>
</evidence>
<evidence type="ECO:0000256" key="10">
    <source>
        <dbReference type="ARBA" id="ARBA00023326"/>
    </source>
</evidence>
<feature type="domain" description="Chitin-binding type-1" evidence="13">
    <location>
        <begin position="19"/>
        <end position="68"/>
    </location>
</feature>
<gene>
    <name evidence="15" type="ORF">NW755_013635</name>
</gene>
<reference evidence="15" key="1">
    <citation type="submission" date="2022-09" db="EMBL/GenBank/DDBJ databases">
        <title>Fusarium specimens isolated from Avocado Roots.</title>
        <authorList>
            <person name="Stajich J."/>
            <person name="Roper C."/>
            <person name="Heimlech-Rivalta G."/>
        </authorList>
    </citation>
    <scope>NUCLEOTIDE SEQUENCE</scope>
    <source>
        <strain evidence="15">A02</strain>
    </source>
</reference>
<feature type="disulfide bond" evidence="11">
    <location>
        <begin position="37"/>
        <end position="49"/>
    </location>
</feature>
<dbReference type="Proteomes" id="UP001152087">
    <property type="component" value="Unassembled WGS sequence"/>
</dbReference>
<dbReference type="Pfam" id="PF00187">
    <property type="entry name" value="Chitin_bind_1"/>
    <property type="match status" value="1"/>
</dbReference>
<keyword evidence="4" id="KW-0964">Secreted</keyword>
<dbReference type="InterPro" id="IPR001579">
    <property type="entry name" value="Glyco_hydro_18_chit_AS"/>
</dbReference>
<dbReference type="PROSITE" id="PS01095">
    <property type="entry name" value="GH18_1"/>
    <property type="match status" value="1"/>
</dbReference>
<evidence type="ECO:0000256" key="2">
    <source>
        <dbReference type="ARBA" id="ARBA00004613"/>
    </source>
</evidence>
<dbReference type="GO" id="GO:0006032">
    <property type="term" value="P:chitin catabolic process"/>
    <property type="evidence" value="ECO:0007669"/>
    <property type="project" value="UniProtKB-KW"/>
</dbReference>
<dbReference type="PROSITE" id="PS51910">
    <property type="entry name" value="GH18_2"/>
    <property type="match status" value="1"/>
</dbReference>
<evidence type="ECO:0000256" key="9">
    <source>
        <dbReference type="ARBA" id="ARBA00023295"/>
    </source>
</evidence>
<dbReference type="InterPro" id="IPR001223">
    <property type="entry name" value="Glyco_hydro18_cat"/>
</dbReference>
<dbReference type="SMART" id="SM00270">
    <property type="entry name" value="ChtBD1"/>
    <property type="match status" value="1"/>
</dbReference>
<dbReference type="EMBL" id="JAOQAV010000090">
    <property type="protein sequence ID" value="KAJ4177815.1"/>
    <property type="molecule type" value="Genomic_DNA"/>
</dbReference>
<comment type="caution">
    <text evidence="11">Lacks conserved residue(s) required for the propagation of feature annotation.</text>
</comment>
<dbReference type="PROSITE" id="PS50941">
    <property type="entry name" value="CHIT_BIND_I_2"/>
    <property type="match status" value="1"/>
</dbReference>
<keyword evidence="10" id="KW-0624">Polysaccharide degradation</keyword>
<evidence type="ECO:0000256" key="7">
    <source>
        <dbReference type="ARBA" id="ARBA00023024"/>
    </source>
</evidence>
<comment type="caution">
    <text evidence="15">The sequence shown here is derived from an EMBL/GenBank/DDBJ whole genome shotgun (WGS) entry which is preliminary data.</text>
</comment>
<comment type="subcellular location">
    <subcellularLocation>
        <location evidence="2">Secreted</location>
    </subcellularLocation>
</comment>
<dbReference type="PROSITE" id="PS00026">
    <property type="entry name" value="CHIT_BIND_I_1"/>
    <property type="match status" value="1"/>
</dbReference>
<evidence type="ECO:0000259" key="13">
    <source>
        <dbReference type="PROSITE" id="PS50941"/>
    </source>
</evidence>
<dbReference type="InterPro" id="IPR001002">
    <property type="entry name" value="Chitin-bd_1"/>
</dbReference>
<dbReference type="InterPro" id="IPR018371">
    <property type="entry name" value="Chitin-binding_1_CS"/>
</dbReference>
<keyword evidence="9 12" id="KW-0326">Glycosidase</keyword>
<dbReference type="SUPFAM" id="SSF57016">
    <property type="entry name" value="Plant lectins/antimicrobial peptides"/>
    <property type="match status" value="1"/>
</dbReference>
<evidence type="ECO:0000256" key="8">
    <source>
        <dbReference type="ARBA" id="ARBA00023277"/>
    </source>
</evidence>
<sequence>MAKTAICEKEVCVNNCDSKSECDPGGFGKEFVQKSKCPLNVCCSKDGWCGFTDEYCGKNKVNAPSCDSSQKIQRVVGYYEGWAPRRSCHAFKPEQIPSGVYTHINFAFATIDPLTFSVRPASSGDVAYYKRLTALKELDPDLKVLIAIGGWTFNDPGPTATTFSDIARSEKNQQMFIKSLISFMTVYDFDGVDLDWEYPVTTERSGRKEDYANFPKFIANLKKALKSSGRDELSLTLPASYWYLQHFDIVRLEPYVDFFNMMTYDLHGTWDKPIKSIGPYLNAHTNLTEIEDTMTLLWRNKMDPEKIVLGTGFYGRAFTASSRDCLKPGCRYESGAPRQKCSNEKAAVKSLVFDDDNWVAYDDEETLKMKVDFAKKQCLSGVMVWAVSQDDEDGTFSKAIGKAAGRQFSESGPQPVTEDGLDEKETKHAQCKWTNCGQSCPSGWIHMLRKDDKARENEYMVDETGCFEGVHQLCCPPEGDTPTCGWYTHHNGKCKQKCPEGTFEIGSLNKHCRSNYQSACCSTGSSNTKLYDQCFWTEGPKCDKFACAPDLEKVASSSTGSGGATCDARNWGPETPDTLQERKYCCEKKGENQRWGDCKWYDNVGPGAPESYDSFCRSGCPNDRVRVAMDTFWNTEKGVGAGCLGGAKSKCCLPKSATITKRESPHDSTLRDALAAFVQRPICEIDKEIGGIGLGDGWSKRSLDFQEMPMGRSHNVHQHGHGNLFGRRSHHHGHSHSAALQERRDEKGAGTYDIQLIISLMYVLLQDKATLNQRTIWNDEVVPEFPSLEWGKLARFIQKMKMIATYGYHQLADLIVCNLADWNKMVSGKEENCECSTVYCCPGGGDYCSKGEIEDFDRRSVDPGPEKSSDTHGVAYRHLEDRAADDPLPGEPRPFTIRYPDGSTVIIRSQEYPPAGQRDWPAGHPIWTLVYIPANTPGCVDVYPIRITIASNVAGVNIEHIVELNTIARFLTAALASGAIREDLVTGTMLLDYNLPHLNGQTLTAFDNGVIPTEPLSRIFHTLGSRDNRGVFVLLNPGLNQVKTCIWRRDLNVRGCRYMQDGPMEDLLDDFNNNEEFLLVLREVITVINYLAADEVWSRLLHINRGLRREFDYLEQWEMSLLPPNQPRSQIVRAWNQFIANELRAMVNFARDYVETWVRNARNRYRGNNDKDVILFLARLSTLLRYALEMNLPIHELLN</sequence>
<dbReference type="InterPro" id="IPR011583">
    <property type="entry name" value="Chitinase_II/V-like_cat"/>
</dbReference>
<protein>
    <recommendedName>
        <fullName evidence="3">chitinase</fullName>
        <ecNumber evidence="3">3.2.1.14</ecNumber>
    </recommendedName>
</protein>
<dbReference type="Pfam" id="PF00704">
    <property type="entry name" value="Glyco_hydro_18"/>
    <property type="match status" value="1"/>
</dbReference>
<dbReference type="GO" id="GO:0008843">
    <property type="term" value="F:endochitinase activity"/>
    <property type="evidence" value="ECO:0007669"/>
    <property type="project" value="UniProtKB-EC"/>
</dbReference>
<keyword evidence="8" id="KW-0119">Carbohydrate metabolism</keyword>
<evidence type="ECO:0000256" key="1">
    <source>
        <dbReference type="ARBA" id="ARBA00000822"/>
    </source>
</evidence>
<dbReference type="PANTHER" id="PTHR11177:SF402">
    <property type="entry name" value="CHITINASE"/>
    <property type="match status" value="1"/>
</dbReference>
<dbReference type="GO" id="GO:0008061">
    <property type="term" value="F:chitin binding"/>
    <property type="evidence" value="ECO:0007669"/>
    <property type="project" value="UniProtKB-UniRule"/>
</dbReference>
<feature type="domain" description="GH18" evidence="14">
    <location>
        <begin position="73"/>
        <end position="407"/>
    </location>
</feature>
<dbReference type="InterPro" id="IPR050314">
    <property type="entry name" value="Glycosyl_Hydrlase_18"/>
</dbReference>
<evidence type="ECO:0000313" key="16">
    <source>
        <dbReference type="Proteomes" id="UP001152087"/>
    </source>
</evidence>
<organism evidence="15 16">
    <name type="scientific">Fusarium falciforme</name>
    <dbReference type="NCBI Taxonomy" id="195108"/>
    <lineage>
        <taxon>Eukaryota</taxon>
        <taxon>Fungi</taxon>
        <taxon>Dikarya</taxon>
        <taxon>Ascomycota</taxon>
        <taxon>Pezizomycotina</taxon>
        <taxon>Sordariomycetes</taxon>
        <taxon>Hypocreomycetidae</taxon>
        <taxon>Hypocreales</taxon>
        <taxon>Nectriaceae</taxon>
        <taxon>Fusarium</taxon>
        <taxon>Fusarium solani species complex</taxon>
    </lineage>
</organism>
<feature type="disulfide bond" evidence="11">
    <location>
        <begin position="42"/>
        <end position="56"/>
    </location>
</feature>
<name>A0A9W8USS3_9HYPO</name>
<dbReference type="CDD" id="cd00035">
    <property type="entry name" value="ChtBD1"/>
    <property type="match status" value="1"/>
</dbReference>
<evidence type="ECO:0000256" key="6">
    <source>
        <dbReference type="ARBA" id="ARBA00022801"/>
    </source>
</evidence>
<keyword evidence="11" id="KW-1015">Disulfide bond</keyword>